<evidence type="ECO:0000313" key="2">
    <source>
        <dbReference type="EMBL" id="EME82451.1"/>
    </source>
</evidence>
<sequence length="888" mass="98817">MLAGQYNAVAGALAKSGVGSCQTCVQIPPSHHLPTYYCEPTIGQADNHRPQSELERVVSAIALADPAYRCRCRECEYRSSLLSCNLFQKHPPTLHHIPASKQFHTFHTHPTLIQASTTPSPSSPTSSTMSDAGSNQEYQPEKEKPKRKSTKGRSLVRWNPSTDHVAADEDQLALLCVEYIVTTQGVPLDWNEVAKVHSDNTSGEAIKQHLSKLRKAREEADLLVPPPIDRKSTAARKARGRKRKAETIPEEYDGVDDAPTAAKPKSTSVNKSGSLLYNKPSKRSINFKAKKAAAAAAAKKEKDVKNEPKSESDATEEVPVPAKKPKGKKNRSAGLTDLPPVSSAQSSFDSSAVSSAPSYYSFAASDQTTGITVPQQKVETSEPEPAIMEQQNFAYAPLGDPFLGAELPTSMPYDYSMAGEAFLPSFSGLATTHTNDLRLFTGSYESGEYSGAYFGGGVPEAPRLDWLGDSFPSGEQGEFVLWEAFWHDSIGDKKWPFWAGIYCAREFLFRGDGSYVTCCAFTFTHFCSFASKWRWLLYNSLYVHVYPFLFPRFDTRGNSTHISSFFGADDSPPIKQGFLALRAFCKELVPSKVGRDSLWVDSGLSTSMRFSAFLRVDSDKTEVSQPPVCIASSSCFPHLLGLDSDKKGFLSCLYLLRAPHGLEKKLQRWRLGFFTVQLPKIEGCKASRSFREAETCPIFCDSQNDFHKLRVLRVILRVTYGSAYVVQHRRYCRVPKFEKVVLLAELYRLRSVVLARPQLGVVNHLRERLSRQESLRASSGYSRRCFGEVDFSGKSGIVVKSLVLVHFALCIAELFSIYASNHVSRKPSRKLLFICLLSPPVPPARHLYRGLYLEKAIQLTETCPNLLGFQRAFELQLQSIRVFDYVSK</sequence>
<dbReference type="AlphaFoldDB" id="M3AD23"/>
<feature type="compositionally biased region" description="Low complexity" evidence="1">
    <location>
        <begin position="116"/>
        <end position="128"/>
    </location>
</feature>
<dbReference type="RefSeq" id="XP_007927816.1">
    <property type="nucleotide sequence ID" value="XM_007929625.1"/>
</dbReference>
<dbReference type="OrthoDB" id="3903267at2759"/>
<gene>
    <name evidence="2" type="ORF">MYCFIDRAFT_208121</name>
</gene>
<evidence type="ECO:0000256" key="1">
    <source>
        <dbReference type="SAM" id="MobiDB-lite"/>
    </source>
</evidence>
<feature type="region of interest" description="Disordered" evidence="1">
    <location>
        <begin position="298"/>
        <end position="348"/>
    </location>
</feature>
<dbReference type="GeneID" id="19336645"/>
<feature type="compositionally biased region" description="Basic residues" evidence="1">
    <location>
        <begin position="233"/>
        <end position="244"/>
    </location>
</feature>
<dbReference type="KEGG" id="pfj:MYCFIDRAFT_208121"/>
<protein>
    <submittedName>
        <fullName evidence="2">Uncharacterized protein</fullName>
    </submittedName>
</protein>
<keyword evidence="3" id="KW-1185">Reference proteome</keyword>
<feature type="region of interest" description="Disordered" evidence="1">
    <location>
        <begin position="113"/>
        <end position="157"/>
    </location>
</feature>
<feature type="compositionally biased region" description="Polar residues" evidence="1">
    <location>
        <begin position="129"/>
        <end position="138"/>
    </location>
</feature>
<feature type="region of interest" description="Disordered" evidence="1">
    <location>
        <begin position="229"/>
        <end position="277"/>
    </location>
</feature>
<dbReference type="EMBL" id="KB446559">
    <property type="protein sequence ID" value="EME82451.1"/>
    <property type="molecule type" value="Genomic_DNA"/>
</dbReference>
<name>M3AD23_PSEFD</name>
<evidence type="ECO:0000313" key="3">
    <source>
        <dbReference type="Proteomes" id="UP000016932"/>
    </source>
</evidence>
<feature type="compositionally biased region" description="Polar residues" evidence="1">
    <location>
        <begin position="265"/>
        <end position="275"/>
    </location>
</feature>
<proteinExistence type="predicted"/>
<dbReference type="VEuPathDB" id="FungiDB:MYCFIDRAFT_208121"/>
<reference evidence="2 3" key="1">
    <citation type="journal article" date="2012" name="PLoS Pathog.">
        <title>Diverse lifestyles and strategies of plant pathogenesis encoded in the genomes of eighteen Dothideomycetes fungi.</title>
        <authorList>
            <person name="Ohm R.A."/>
            <person name="Feau N."/>
            <person name="Henrissat B."/>
            <person name="Schoch C.L."/>
            <person name="Horwitz B.A."/>
            <person name="Barry K.W."/>
            <person name="Condon B.J."/>
            <person name="Copeland A.C."/>
            <person name="Dhillon B."/>
            <person name="Glaser F."/>
            <person name="Hesse C.N."/>
            <person name="Kosti I."/>
            <person name="LaButti K."/>
            <person name="Lindquist E.A."/>
            <person name="Lucas S."/>
            <person name="Salamov A.A."/>
            <person name="Bradshaw R.E."/>
            <person name="Ciuffetti L."/>
            <person name="Hamelin R.C."/>
            <person name="Kema G.H.J."/>
            <person name="Lawrence C."/>
            <person name="Scott J.A."/>
            <person name="Spatafora J.W."/>
            <person name="Turgeon B.G."/>
            <person name="de Wit P.J.G.M."/>
            <person name="Zhong S."/>
            <person name="Goodwin S.B."/>
            <person name="Grigoriev I.V."/>
        </authorList>
    </citation>
    <scope>NUCLEOTIDE SEQUENCE [LARGE SCALE GENOMIC DNA]</scope>
    <source>
        <strain evidence="2 3">CIRAD86</strain>
    </source>
</reference>
<dbReference type="HOGENOM" id="CLU_324939_0_0_1"/>
<feature type="compositionally biased region" description="Basic and acidic residues" evidence="1">
    <location>
        <begin position="298"/>
        <end position="312"/>
    </location>
</feature>
<organism evidence="2 3">
    <name type="scientific">Pseudocercospora fijiensis (strain CIRAD86)</name>
    <name type="common">Black leaf streak disease fungus</name>
    <name type="synonym">Mycosphaerella fijiensis</name>
    <dbReference type="NCBI Taxonomy" id="383855"/>
    <lineage>
        <taxon>Eukaryota</taxon>
        <taxon>Fungi</taxon>
        <taxon>Dikarya</taxon>
        <taxon>Ascomycota</taxon>
        <taxon>Pezizomycotina</taxon>
        <taxon>Dothideomycetes</taxon>
        <taxon>Dothideomycetidae</taxon>
        <taxon>Mycosphaerellales</taxon>
        <taxon>Mycosphaerellaceae</taxon>
        <taxon>Pseudocercospora</taxon>
    </lineage>
</organism>
<dbReference type="eggNOG" id="ENOG502T15E">
    <property type="taxonomic scope" value="Eukaryota"/>
</dbReference>
<dbReference type="Proteomes" id="UP000016932">
    <property type="component" value="Unassembled WGS sequence"/>
</dbReference>
<accession>M3AD23</accession>